<sequence length="84" mass="9697">MSSSLRNMELCLLMRQLWQKDELTFLHSYRVTKIALSFASLLRLSPFELKDLELGALIHDIGKMKIPASILTKKGSFLKQNFLK</sequence>
<dbReference type="EMBL" id="SLUL01000012">
    <property type="protein sequence ID" value="TCL47296.1"/>
    <property type="molecule type" value="Genomic_DNA"/>
</dbReference>
<dbReference type="InterPro" id="IPR037522">
    <property type="entry name" value="HD_GYP_dom"/>
</dbReference>
<feature type="domain" description="HD-GYP" evidence="1">
    <location>
        <begin position="2"/>
        <end position="84"/>
    </location>
</feature>
<evidence type="ECO:0000313" key="2">
    <source>
        <dbReference type="EMBL" id="TCL47296.1"/>
    </source>
</evidence>
<name>A0A4R1QK30_9BACL</name>
<dbReference type="RefSeq" id="WP_279388144.1">
    <property type="nucleotide sequence ID" value="NZ_SLUL01000012.1"/>
</dbReference>
<dbReference type="CDD" id="cd00077">
    <property type="entry name" value="HDc"/>
    <property type="match status" value="1"/>
</dbReference>
<dbReference type="PANTHER" id="PTHR43155:SF2">
    <property type="entry name" value="CYCLIC DI-GMP PHOSPHODIESTERASE PA4108"/>
    <property type="match status" value="1"/>
</dbReference>
<dbReference type="PANTHER" id="PTHR43155">
    <property type="entry name" value="CYCLIC DI-GMP PHOSPHODIESTERASE PA4108-RELATED"/>
    <property type="match status" value="1"/>
</dbReference>
<dbReference type="Proteomes" id="UP000295658">
    <property type="component" value="Unassembled WGS sequence"/>
</dbReference>
<evidence type="ECO:0000313" key="3">
    <source>
        <dbReference type="Proteomes" id="UP000295658"/>
    </source>
</evidence>
<proteinExistence type="predicted"/>
<dbReference type="InterPro" id="IPR003607">
    <property type="entry name" value="HD/PDEase_dom"/>
</dbReference>
<dbReference type="AlphaFoldDB" id="A0A4R1QK30"/>
<dbReference type="PROSITE" id="PS51832">
    <property type="entry name" value="HD_GYP"/>
    <property type="match status" value="1"/>
</dbReference>
<gene>
    <name evidence="2" type="ORF">EDD69_1125</name>
</gene>
<keyword evidence="3" id="KW-1185">Reference proteome</keyword>
<organism evidence="2 3">
    <name type="scientific">Thermolongibacillus altinsuensis</name>
    <dbReference type="NCBI Taxonomy" id="575256"/>
    <lineage>
        <taxon>Bacteria</taxon>
        <taxon>Bacillati</taxon>
        <taxon>Bacillota</taxon>
        <taxon>Bacilli</taxon>
        <taxon>Bacillales</taxon>
        <taxon>Anoxybacillaceae</taxon>
        <taxon>Thermolongibacillus</taxon>
    </lineage>
</organism>
<comment type="caution">
    <text evidence="2">The sequence shown here is derived from an EMBL/GenBank/DDBJ whole genome shotgun (WGS) entry which is preliminary data.</text>
</comment>
<dbReference type="SUPFAM" id="SSF109604">
    <property type="entry name" value="HD-domain/PDEase-like"/>
    <property type="match status" value="1"/>
</dbReference>
<evidence type="ECO:0000259" key="1">
    <source>
        <dbReference type="PROSITE" id="PS51832"/>
    </source>
</evidence>
<dbReference type="Gene3D" id="1.10.3210.10">
    <property type="entry name" value="Hypothetical protein af1432"/>
    <property type="match status" value="1"/>
</dbReference>
<dbReference type="InterPro" id="IPR006674">
    <property type="entry name" value="HD_domain"/>
</dbReference>
<dbReference type="Pfam" id="PF01966">
    <property type="entry name" value="HD"/>
    <property type="match status" value="1"/>
</dbReference>
<reference evidence="2 3" key="1">
    <citation type="submission" date="2019-03" db="EMBL/GenBank/DDBJ databases">
        <title>Genomic Encyclopedia of Type Strains, Phase IV (KMG-IV): sequencing the most valuable type-strain genomes for metagenomic binning, comparative biology and taxonomic classification.</title>
        <authorList>
            <person name="Goeker M."/>
        </authorList>
    </citation>
    <scope>NUCLEOTIDE SEQUENCE [LARGE SCALE GENOMIC DNA]</scope>
    <source>
        <strain evidence="2 3">DSM 24979</strain>
    </source>
</reference>
<accession>A0A4R1QK30</accession>
<protein>
    <submittedName>
        <fullName evidence="2">HD domain-containing protein</fullName>
    </submittedName>
</protein>